<keyword evidence="3" id="KW-1185">Reference proteome</keyword>
<dbReference type="AlphaFoldDB" id="A0A6I4TB51"/>
<protein>
    <submittedName>
        <fullName evidence="2">Uncharacterized protein</fullName>
    </submittedName>
</protein>
<reference evidence="2 3" key="1">
    <citation type="submission" date="2019-12" db="EMBL/GenBank/DDBJ databases">
        <title>Genomic-based taxomic classification of the family Erythrobacteraceae.</title>
        <authorList>
            <person name="Xu L."/>
        </authorList>
    </citation>
    <scope>NUCLEOTIDE SEQUENCE [LARGE SCALE GENOMIC DNA]</scope>
    <source>
        <strain evidence="2 3">100921-2</strain>
    </source>
</reference>
<sequence>MEFELDERLFEPVEPLIEQDKDAAHPMQESYRAPRVADTAIDIPEQEACS</sequence>
<dbReference type="Proteomes" id="UP000439522">
    <property type="component" value="Unassembled WGS sequence"/>
</dbReference>
<feature type="compositionally biased region" description="Basic and acidic residues" evidence="1">
    <location>
        <begin position="1"/>
        <end position="11"/>
    </location>
</feature>
<evidence type="ECO:0000256" key="1">
    <source>
        <dbReference type="SAM" id="MobiDB-lite"/>
    </source>
</evidence>
<gene>
    <name evidence="2" type="ORF">GRI40_01075</name>
</gene>
<accession>A0A6I4TB51</accession>
<comment type="caution">
    <text evidence="2">The sequence shown here is derived from an EMBL/GenBank/DDBJ whole genome shotgun (WGS) entry which is preliminary data.</text>
</comment>
<proteinExistence type="predicted"/>
<feature type="region of interest" description="Disordered" evidence="1">
    <location>
        <begin position="1"/>
        <end position="50"/>
    </location>
</feature>
<organism evidence="2 3">
    <name type="scientific">Tsuneonella aeria</name>
    <dbReference type="NCBI Taxonomy" id="1837929"/>
    <lineage>
        <taxon>Bacteria</taxon>
        <taxon>Pseudomonadati</taxon>
        <taxon>Pseudomonadota</taxon>
        <taxon>Alphaproteobacteria</taxon>
        <taxon>Sphingomonadales</taxon>
        <taxon>Erythrobacteraceae</taxon>
        <taxon>Tsuneonella</taxon>
    </lineage>
</organism>
<evidence type="ECO:0000313" key="3">
    <source>
        <dbReference type="Proteomes" id="UP000439522"/>
    </source>
</evidence>
<dbReference type="EMBL" id="WTZA01000001">
    <property type="protein sequence ID" value="MXO73816.1"/>
    <property type="molecule type" value="Genomic_DNA"/>
</dbReference>
<name>A0A6I4TB51_9SPHN</name>
<dbReference type="RefSeq" id="WP_160609633.1">
    <property type="nucleotide sequence ID" value="NZ_WTZA01000001.1"/>
</dbReference>
<evidence type="ECO:0000313" key="2">
    <source>
        <dbReference type="EMBL" id="MXO73816.1"/>
    </source>
</evidence>